<evidence type="ECO:0000313" key="8">
    <source>
        <dbReference type="Proteomes" id="UP000034911"/>
    </source>
</evidence>
<keyword evidence="2 6" id="KW-0812">Transmembrane</keyword>
<dbReference type="AlphaFoldDB" id="A0A0G1N091"/>
<protein>
    <submittedName>
        <fullName evidence="7">Rod shape-determining protein</fullName>
    </submittedName>
</protein>
<feature type="transmembrane region" description="Helical" evidence="6">
    <location>
        <begin position="15"/>
        <end position="38"/>
    </location>
</feature>
<organism evidence="7 8">
    <name type="scientific">Candidatus Magasanikbacteria bacterium GW2011_GWC2_45_8</name>
    <dbReference type="NCBI Taxonomy" id="1619050"/>
    <lineage>
        <taxon>Bacteria</taxon>
        <taxon>Candidatus Magasanikiibacteriota</taxon>
    </lineage>
</organism>
<dbReference type="InterPro" id="IPR001182">
    <property type="entry name" value="FtsW/RodA"/>
</dbReference>
<reference evidence="7 8" key="1">
    <citation type="journal article" date="2015" name="Nature">
        <title>rRNA introns, odd ribosomes, and small enigmatic genomes across a large radiation of phyla.</title>
        <authorList>
            <person name="Brown C.T."/>
            <person name="Hug L.A."/>
            <person name="Thomas B.C."/>
            <person name="Sharon I."/>
            <person name="Castelle C.J."/>
            <person name="Singh A."/>
            <person name="Wilkins M.J."/>
            <person name="Williams K.H."/>
            <person name="Banfield J.F."/>
        </authorList>
    </citation>
    <scope>NUCLEOTIDE SEQUENCE [LARGE SCALE GENOMIC DNA]</scope>
</reference>
<dbReference type="STRING" id="1619050.UX20_C0010G0011"/>
<dbReference type="GO" id="GO:0032153">
    <property type="term" value="C:cell division site"/>
    <property type="evidence" value="ECO:0007669"/>
    <property type="project" value="TreeGrafter"/>
</dbReference>
<evidence type="ECO:0000256" key="6">
    <source>
        <dbReference type="SAM" id="Phobius"/>
    </source>
</evidence>
<feature type="transmembrane region" description="Helical" evidence="6">
    <location>
        <begin position="50"/>
        <end position="71"/>
    </location>
</feature>
<evidence type="ECO:0000256" key="5">
    <source>
        <dbReference type="ARBA" id="ARBA00023136"/>
    </source>
</evidence>
<dbReference type="EMBL" id="LCLH01000010">
    <property type="protein sequence ID" value="KKU13919.1"/>
    <property type="molecule type" value="Genomic_DNA"/>
</dbReference>
<dbReference type="GO" id="GO:0015648">
    <property type="term" value="F:lipid-linked peptidoglycan transporter activity"/>
    <property type="evidence" value="ECO:0007669"/>
    <property type="project" value="TreeGrafter"/>
</dbReference>
<feature type="transmembrane region" description="Helical" evidence="6">
    <location>
        <begin position="164"/>
        <end position="181"/>
    </location>
</feature>
<evidence type="ECO:0000256" key="1">
    <source>
        <dbReference type="ARBA" id="ARBA00004141"/>
    </source>
</evidence>
<feature type="transmembrane region" description="Helical" evidence="6">
    <location>
        <begin position="274"/>
        <end position="297"/>
    </location>
</feature>
<feature type="transmembrane region" description="Helical" evidence="6">
    <location>
        <begin position="141"/>
        <end position="158"/>
    </location>
</feature>
<keyword evidence="5 6" id="KW-0472">Membrane</keyword>
<evidence type="ECO:0000313" key="7">
    <source>
        <dbReference type="EMBL" id="KKU13919.1"/>
    </source>
</evidence>
<dbReference type="Pfam" id="PF01098">
    <property type="entry name" value="FTSW_RODA_SPOVE"/>
    <property type="match status" value="1"/>
</dbReference>
<evidence type="ECO:0000256" key="3">
    <source>
        <dbReference type="ARBA" id="ARBA00022960"/>
    </source>
</evidence>
<dbReference type="PANTHER" id="PTHR30474">
    <property type="entry name" value="CELL CYCLE PROTEIN"/>
    <property type="match status" value="1"/>
</dbReference>
<feature type="transmembrane region" description="Helical" evidence="6">
    <location>
        <begin position="78"/>
        <end position="97"/>
    </location>
</feature>
<feature type="transmembrane region" description="Helical" evidence="6">
    <location>
        <begin position="186"/>
        <end position="204"/>
    </location>
</feature>
<accession>A0A0G1N091</accession>
<dbReference type="InterPro" id="IPR018365">
    <property type="entry name" value="Cell_cycle_FtsW-rel_CS"/>
</dbReference>
<dbReference type="GO" id="GO:0008360">
    <property type="term" value="P:regulation of cell shape"/>
    <property type="evidence" value="ECO:0007669"/>
    <property type="project" value="UniProtKB-KW"/>
</dbReference>
<comment type="caution">
    <text evidence="7">The sequence shown here is derived from an EMBL/GenBank/DDBJ whole genome shotgun (WGS) entry which is preliminary data.</text>
</comment>
<keyword evidence="4 6" id="KW-1133">Transmembrane helix</keyword>
<dbReference type="Proteomes" id="UP000034911">
    <property type="component" value="Unassembled WGS sequence"/>
</dbReference>
<gene>
    <name evidence="7" type="ORF">UX20_C0010G0011</name>
</gene>
<dbReference type="PATRIC" id="fig|1619050.3.peg.237"/>
<proteinExistence type="predicted"/>
<evidence type="ECO:0000256" key="2">
    <source>
        <dbReference type="ARBA" id="ARBA00022692"/>
    </source>
</evidence>
<comment type="subcellular location">
    <subcellularLocation>
        <location evidence="1">Membrane</location>
        <topology evidence="1">Multi-pass membrane protein</topology>
    </subcellularLocation>
</comment>
<sequence length="374" mass="40691">MPYSFITRRLSGFDWYLAAAVFLLGVFGLAALYSIGFARPETNFLDFKKQLVFFGVGLVCMAALGSANYMMVRNSGKMVYGVSLILLVVVLFFGHVINGTKGWFVVAGISFQPVELVKVALIVFFALFAGKHARSYETRDFFLGSLIIVLAPVALVMLQPDMGSALLLLGLWFLLMLVLGARTRYVIALVCGAALIIAVSWLFLLKNYQKDRILIFFDPSRDPLGRGYNVSQSVIAVGAGGLMGRGLGYGSQSQLRFLPEMQTDFIFAMIGEEFGFVGTGLIIILSGIVLARLFFLALSARDDFAFCVIAGTLILFAEQFVVNMGMNMGLLPVTGIPLPFVSAGGSSMIMNFLLIGTVESLVRSRRAEVTMGSL</sequence>
<feature type="transmembrane region" description="Helical" evidence="6">
    <location>
        <begin position="336"/>
        <end position="356"/>
    </location>
</feature>
<keyword evidence="3" id="KW-0133">Cell shape</keyword>
<feature type="transmembrane region" description="Helical" evidence="6">
    <location>
        <begin position="103"/>
        <end position="129"/>
    </location>
</feature>
<dbReference type="GO" id="GO:0005886">
    <property type="term" value="C:plasma membrane"/>
    <property type="evidence" value="ECO:0007669"/>
    <property type="project" value="TreeGrafter"/>
</dbReference>
<name>A0A0G1N091_9BACT</name>
<feature type="transmembrane region" description="Helical" evidence="6">
    <location>
        <begin position="304"/>
        <end position="324"/>
    </location>
</feature>
<dbReference type="PROSITE" id="PS00428">
    <property type="entry name" value="FTSW_RODA_SPOVE"/>
    <property type="match status" value="1"/>
</dbReference>
<dbReference type="GO" id="GO:0051301">
    <property type="term" value="P:cell division"/>
    <property type="evidence" value="ECO:0007669"/>
    <property type="project" value="InterPro"/>
</dbReference>
<evidence type="ECO:0000256" key="4">
    <source>
        <dbReference type="ARBA" id="ARBA00022989"/>
    </source>
</evidence>